<keyword evidence="1" id="KW-0812">Transmembrane</keyword>
<evidence type="ECO:0000256" key="1">
    <source>
        <dbReference type="SAM" id="Phobius"/>
    </source>
</evidence>
<dbReference type="EMBL" id="KV417543">
    <property type="protein sequence ID" value="KZP21932.1"/>
    <property type="molecule type" value="Genomic_DNA"/>
</dbReference>
<proteinExistence type="predicted"/>
<keyword evidence="1" id="KW-1133">Transmembrane helix</keyword>
<gene>
    <name evidence="2" type="ORF">FIBSPDRAFT_860092</name>
</gene>
<keyword evidence="1" id="KW-0472">Membrane</keyword>
<organism evidence="2">
    <name type="scientific">Athelia psychrophila</name>
    <dbReference type="NCBI Taxonomy" id="1759441"/>
    <lineage>
        <taxon>Eukaryota</taxon>
        <taxon>Fungi</taxon>
        <taxon>Dikarya</taxon>
        <taxon>Basidiomycota</taxon>
        <taxon>Agaricomycotina</taxon>
        <taxon>Agaricomycetes</taxon>
        <taxon>Agaricomycetidae</taxon>
        <taxon>Atheliales</taxon>
        <taxon>Atheliaceae</taxon>
        <taxon>Athelia</taxon>
    </lineage>
</organism>
<sequence>MSSNWAAGGSESMYDGKAIAAALILPTVHCFLISSASYRHGILKIAARSQRPGQHRPR</sequence>
<evidence type="ECO:0000313" key="2">
    <source>
        <dbReference type="EMBL" id="KZP21932.1"/>
    </source>
</evidence>
<reference evidence="2" key="1">
    <citation type="journal article" date="2016" name="Mol. Biol. Evol.">
        <title>Comparative Genomics of Early-Diverging Mushroom-Forming Fungi Provides Insights into the Origins of Lignocellulose Decay Capabilities.</title>
        <authorList>
            <person name="Nagy L.G."/>
            <person name="Riley R."/>
            <person name="Tritt A."/>
            <person name="Adam C."/>
            <person name="Daum C."/>
            <person name="Floudas D."/>
            <person name="Sun H."/>
            <person name="Yadav J.S."/>
            <person name="Pangilinan J."/>
            <person name="Larsson K.H."/>
            <person name="Matsuura K."/>
            <person name="Barry K."/>
            <person name="Labutti K."/>
            <person name="Kuo R."/>
            <person name="Ohm R.A."/>
            <person name="Bhattacharya S.S."/>
            <person name="Shirouzu T."/>
            <person name="Yoshinaga Y."/>
            <person name="Martin F.M."/>
            <person name="Grigoriev I.V."/>
            <person name="Hibbett D.S."/>
        </authorList>
    </citation>
    <scope>NUCLEOTIDE SEQUENCE [LARGE SCALE GENOMIC DNA]</scope>
    <source>
        <strain evidence="2">CBS 109695</strain>
    </source>
</reference>
<feature type="transmembrane region" description="Helical" evidence="1">
    <location>
        <begin position="18"/>
        <end position="38"/>
    </location>
</feature>
<accession>A0A166KI90</accession>
<name>A0A166KI90_9AGAM</name>
<protein>
    <submittedName>
        <fullName evidence="2">Uncharacterized protein</fullName>
    </submittedName>
</protein>
<dbReference type="AlphaFoldDB" id="A0A166KI90"/>